<comment type="subunit">
    <text evidence="13">Interacts with the Sec translocase complex via SecD. Specifically interacts with transmembrane segments of nascent integral membrane proteins during membrane integration.</text>
</comment>
<keyword evidence="17" id="KW-1185">Reference proteome</keyword>
<evidence type="ECO:0000256" key="9">
    <source>
        <dbReference type="ARBA" id="ARBA00023136"/>
    </source>
</evidence>
<dbReference type="NCBIfam" id="TIGR03592">
    <property type="entry name" value="yidC_oxa1_cterm"/>
    <property type="match status" value="1"/>
</dbReference>
<dbReference type="InterPro" id="IPR047196">
    <property type="entry name" value="YidC_ALB_C"/>
</dbReference>
<reference evidence="16 17" key="1">
    <citation type="submission" date="2022-10" db="EMBL/GenBank/DDBJ databases">
        <title>Janthinobacterium sp. hw3 Genome sequencing.</title>
        <authorList>
            <person name="Park S."/>
        </authorList>
    </citation>
    <scope>NUCLEOTIDE SEQUENCE [LARGE SCALE GENOMIC DNA]</scope>
    <source>
        <strain evidence="17">hw3</strain>
    </source>
</reference>
<evidence type="ECO:0000256" key="2">
    <source>
        <dbReference type="ARBA" id="ARBA00010527"/>
    </source>
</evidence>
<evidence type="ECO:0000256" key="5">
    <source>
        <dbReference type="ARBA" id="ARBA00022475"/>
    </source>
</evidence>
<dbReference type="InterPro" id="IPR001708">
    <property type="entry name" value="YidC/ALB3/OXA1/COX18"/>
</dbReference>
<dbReference type="Proteomes" id="UP001221208">
    <property type="component" value="Unassembled WGS sequence"/>
</dbReference>
<name>A0ABT5K110_9BURK</name>
<evidence type="ECO:0000256" key="1">
    <source>
        <dbReference type="ARBA" id="ARBA00004429"/>
    </source>
</evidence>
<dbReference type="PRINTS" id="PR01900">
    <property type="entry name" value="YIDCPROTEIN"/>
</dbReference>
<keyword evidence="8 13" id="KW-1133">Transmembrane helix</keyword>
<dbReference type="Gene3D" id="2.70.98.90">
    <property type="match status" value="1"/>
</dbReference>
<dbReference type="RefSeq" id="WP_273670810.1">
    <property type="nucleotide sequence ID" value="NZ_JAQQXR010000003.1"/>
</dbReference>
<dbReference type="CDD" id="cd20070">
    <property type="entry name" value="5TM_YidC_Alb3"/>
    <property type="match status" value="1"/>
</dbReference>
<protein>
    <recommendedName>
        <fullName evidence="3 13">Membrane protein insertase YidC</fullName>
    </recommendedName>
    <alternativeName>
        <fullName evidence="12 13">Foldase YidC</fullName>
    </alternativeName>
    <alternativeName>
        <fullName evidence="11 13">Membrane integrase YidC</fullName>
    </alternativeName>
    <alternativeName>
        <fullName evidence="13">Membrane protein YidC</fullName>
    </alternativeName>
</protein>
<evidence type="ECO:0000256" key="12">
    <source>
        <dbReference type="ARBA" id="ARBA00033342"/>
    </source>
</evidence>
<dbReference type="PRINTS" id="PR00701">
    <property type="entry name" value="60KDINNERMP"/>
</dbReference>
<dbReference type="CDD" id="cd19961">
    <property type="entry name" value="EcYidC-like_peri"/>
    <property type="match status" value="1"/>
</dbReference>
<dbReference type="InterPro" id="IPR028055">
    <property type="entry name" value="YidC/Oxa/ALB_C"/>
</dbReference>
<evidence type="ECO:0000313" key="16">
    <source>
        <dbReference type="EMBL" id="MDC8758140.1"/>
    </source>
</evidence>
<dbReference type="Pfam" id="PF02096">
    <property type="entry name" value="60KD_IMP"/>
    <property type="match status" value="1"/>
</dbReference>
<feature type="transmembrane region" description="Helical" evidence="13">
    <location>
        <begin position="377"/>
        <end position="397"/>
    </location>
</feature>
<evidence type="ECO:0000259" key="15">
    <source>
        <dbReference type="Pfam" id="PF14849"/>
    </source>
</evidence>
<organism evidence="16 17">
    <name type="scientific">Janthinobacterium fluminis</name>
    <dbReference type="NCBI Taxonomy" id="2987524"/>
    <lineage>
        <taxon>Bacteria</taxon>
        <taxon>Pseudomonadati</taxon>
        <taxon>Pseudomonadota</taxon>
        <taxon>Betaproteobacteria</taxon>
        <taxon>Burkholderiales</taxon>
        <taxon>Oxalobacteraceae</taxon>
        <taxon>Janthinobacterium</taxon>
    </lineage>
</organism>
<gene>
    <name evidence="13 16" type="primary">yidC</name>
    <name evidence="16" type="ORF">OIK44_11115</name>
</gene>
<dbReference type="InterPro" id="IPR028053">
    <property type="entry name" value="Membr_insert_YidC_N"/>
</dbReference>
<comment type="subcellular location">
    <subcellularLocation>
        <location evidence="1">Cell inner membrane</location>
        <topology evidence="1">Multi-pass membrane protein</topology>
    </subcellularLocation>
    <subcellularLocation>
        <location evidence="13">Cell membrane</location>
        <topology evidence="13">Multi-pass membrane protein</topology>
    </subcellularLocation>
</comment>
<evidence type="ECO:0000256" key="7">
    <source>
        <dbReference type="ARBA" id="ARBA00022927"/>
    </source>
</evidence>
<feature type="domain" description="Membrane insertase YidC N-terminal" evidence="15">
    <location>
        <begin position="79"/>
        <end position="366"/>
    </location>
</feature>
<comment type="function">
    <text evidence="13">Required for the insertion and/or proper folding and/or complex formation of integral membrane proteins into the membrane. Involved in integration of membrane proteins that insert both dependently and independently of the Sec translocase complex, as well as at least some lipoproteins. Aids folding of multispanning membrane proteins.</text>
</comment>
<dbReference type="NCBIfam" id="NF002352">
    <property type="entry name" value="PRK01318.1-3"/>
    <property type="match status" value="1"/>
</dbReference>
<evidence type="ECO:0000259" key="14">
    <source>
        <dbReference type="Pfam" id="PF02096"/>
    </source>
</evidence>
<evidence type="ECO:0000256" key="4">
    <source>
        <dbReference type="ARBA" id="ARBA00022448"/>
    </source>
</evidence>
<evidence type="ECO:0000256" key="3">
    <source>
        <dbReference type="ARBA" id="ARBA00015325"/>
    </source>
</evidence>
<proteinExistence type="inferred from homology"/>
<feature type="transmembrane region" description="Helical" evidence="13">
    <location>
        <begin position="442"/>
        <end position="463"/>
    </location>
</feature>
<dbReference type="NCBIfam" id="TIGR03593">
    <property type="entry name" value="yidC_nterm"/>
    <property type="match status" value="1"/>
</dbReference>
<keyword evidence="5 13" id="KW-1003">Cell membrane</keyword>
<keyword evidence="9 13" id="KW-0472">Membrane</keyword>
<dbReference type="Pfam" id="PF14849">
    <property type="entry name" value="YidC_periplas"/>
    <property type="match status" value="1"/>
</dbReference>
<evidence type="ECO:0000256" key="8">
    <source>
        <dbReference type="ARBA" id="ARBA00022989"/>
    </source>
</evidence>
<dbReference type="PANTHER" id="PTHR12428:SF65">
    <property type="entry name" value="CYTOCHROME C OXIDASE ASSEMBLY PROTEIN COX18, MITOCHONDRIAL"/>
    <property type="match status" value="1"/>
</dbReference>
<dbReference type="InterPro" id="IPR038221">
    <property type="entry name" value="YidC_periplasmic_sf"/>
</dbReference>
<feature type="transmembrane region" description="Helical" evidence="13">
    <location>
        <begin position="487"/>
        <end position="506"/>
    </location>
</feature>
<feature type="transmembrane region" description="Helical" evidence="13">
    <location>
        <begin position="7"/>
        <end position="26"/>
    </location>
</feature>
<dbReference type="PANTHER" id="PTHR12428">
    <property type="entry name" value="OXA1"/>
    <property type="match status" value="1"/>
</dbReference>
<comment type="similarity">
    <text evidence="2 13">Belongs to the OXA1/ALB3/YidC family. Type 1 subfamily.</text>
</comment>
<evidence type="ECO:0000256" key="11">
    <source>
        <dbReference type="ARBA" id="ARBA00033245"/>
    </source>
</evidence>
<dbReference type="EMBL" id="JAQQXR010000003">
    <property type="protein sequence ID" value="MDC8758140.1"/>
    <property type="molecule type" value="Genomic_DNA"/>
</dbReference>
<keyword evidence="7 13" id="KW-0653">Protein transport</keyword>
<evidence type="ECO:0000256" key="10">
    <source>
        <dbReference type="ARBA" id="ARBA00023186"/>
    </source>
</evidence>
<keyword evidence="10 13" id="KW-0143">Chaperone</keyword>
<keyword evidence="4 13" id="KW-0813">Transport</keyword>
<sequence length="568" mass="62306">MDINKRTILWIVFSVSLFFLWDQWMVSNNKPSFFAPPVQQAAKAPAGKDAASALPAATATGAAALPGGAAPATAFKSERITVTTDVVRADIDTLGGQLVRLELLKFKDGIDEKKNQVLFEASAGKTYLAQTGLVGAVAGSFPTHQTGFVAQPGARMLDGGNQIQVVLEALEGGVKLTKTFTFKRGDYVIDVRHDVTNVGAAPVKPELYAQLVHDGNKPAGDSYFNSSYTGPTLFTAADKYKKLTFEKIEKEATEQLAKPDVKIVPDHAIAADNGWIAISQHFFVSAFVPQDKTQHDIFTKKVSTNTYAIGTVTPLGVLAPGATISNHAKLYSGPQESKLLENVSPGLDLVKDYGFLTVIAKPMFWVMEQIHKVLGNWGWTIIVFTILIKLLFFPLSAAGYRSMAKMKVVTPKMQAIRERYKGDPQKMNQATMELYKTEKINPLGGCLPILVQMPVFIALYWVLQASVEIRGAPWIGWITNLADPDPWFILPVLYAISMFITTKLNPAPADPMQAKMMLFMPLAFSVMFFFFPSGLVLYWVVNNVLSIGQQWVITKKYAPAETPVSLSK</sequence>
<keyword evidence="6 13" id="KW-0812">Transmembrane</keyword>
<accession>A0ABT5K110</accession>
<feature type="transmembrane region" description="Helical" evidence="13">
    <location>
        <begin position="518"/>
        <end position="541"/>
    </location>
</feature>
<dbReference type="HAMAP" id="MF_01810">
    <property type="entry name" value="YidC_type1"/>
    <property type="match status" value="1"/>
</dbReference>
<evidence type="ECO:0000256" key="13">
    <source>
        <dbReference type="HAMAP-Rule" id="MF_01810"/>
    </source>
</evidence>
<comment type="caution">
    <text evidence="16">The sequence shown here is derived from an EMBL/GenBank/DDBJ whole genome shotgun (WGS) entry which is preliminary data.</text>
</comment>
<evidence type="ECO:0000256" key="6">
    <source>
        <dbReference type="ARBA" id="ARBA00022692"/>
    </source>
</evidence>
<evidence type="ECO:0000313" key="17">
    <source>
        <dbReference type="Proteomes" id="UP001221208"/>
    </source>
</evidence>
<dbReference type="InterPro" id="IPR019998">
    <property type="entry name" value="Membr_insert_YidC"/>
</dbReference>
<feature type="domain" description="Membrane insertase YidC/Oxa/ALB C-terminal" evidence="14">
    <location>
        <begin position="377"/>
        <end position="555"/>
    </location>
</feature>